<dbReference type="Gene3D" id="3.40.470.10">
    <property type="entry name" value="Uracil-DNA glycosylase-like domain"/>
    <property type="match status" value="1"/>
</dbReference>
<keyword evidence="2" id="KW-0378">Hydrolase</keyword>
<dbReference type="GO" id="GO:0006285">
    <property type="term" value="P:base-excision repair, AP site formation"/>
    <property type="evidence" value="ECO:0007669"/>
    <property type="project" value="InterPro"/>
</dbReference>
<feature type="transmembrane region" description="Helical" evidence="5">
    <location>
        <begin position="116"/>
        <end position="136"/>
    </location>
</feature>
<dbReference type="GO" id="GO:0008263">
    <property type="term" value="F:pyrimidine-specific mismatch base pair DNA N-glycosylase activity"/>
    <property type="evidence" value="ECO:0007669"/>
    <property type="project" value="TreeGrafter"/>
</dbReference>
<dbReference type="Proteomes" id="UP000033540">
    <property type="component" value="Unassembled WGS sequence"/>
</dbReference>
<accession>A0A0F0IG53</accession>
<dbReference type="GO" id="GO:0004844">
    <property type="term" value="F:uracil DNA N-glycosylase activity"/>
    <property type="evidence" value="ECO:0007669"/>
    <property type="project" value="TreeGrafter"/>
</dbReference>
<dbReference type="EMBL" id="JZEE01000384">
    <property type="protein sequence ID" value="KJK64818.1"/>
    <property type="molecule type" value="Genomic_DNA"/>
</dbReference>
<evidence type="ECO:0000313" key="7">
    <source>
        <dbReference type="EMBL" id="KJK64818.1"/>
    </source>
</evidence>
<dbReference type="CDD" id="cd10028">
    <property type="entry name" value="UDG-F2_TDG_MUG"/>
    <property type="match status" value="1"/>
</dbReference>
<reference evidence="7 8" key="1">
    <citation type="submission" date="2015-02" db="EMBL/GenBank/DDBJ databases">
        <title>Draft genome sequence of Aspergillus parasiticus SU-1.</title>
        <authorList>
            <person name="Yu J."/>
            <person name="Fedorova N."/>
            <person name="Yin Y."/>
            <person name="Losada L."/>
            <person name="Zafar N."/>
            <person name="Taujale R."/>
            <person name="Ehrlich K.C."/>
            <person name="Bhatnagar D."/>
            <person name="Cleveland T.E."/>
            <person name="Bennett J.W."/>
            <person name="Nierman W.C."/>
        </authorList>
    </citation>
    <scope>NUCLEOTIDE SEQUENCE [LARGE SCALE GENOMIC DNA]</scope>
    <source>
        <strain evidence="8">ATCC 56775 / NRRL 5862 / SRRC 143 / SU-1</strain>
    </source>
</reference>
<dbReference type="InterPro" id="IPR015637">
    <property type="entry name" value="MUG/TDG"/>
</dbReference>
<keyword evidence="5" id="KW-0812">Transmembrane</keyword>
<dbReference type="SMART" id="SM00987">
    <property type="entry name" value="UreE_C"/>
    <property type="match status" value="1"/>
</dbReference>
<evidence type="ECO:0000259" key="6">
    <source>
        <dbReference type="SMART" id="SM00986"/>
    </source>
</evidence>
<dbReference type="InterPro" id="IPR036895">
    <property type="entry name" value="Uracil-DNA_glycosylase-like_sf"/>
</dbReference>
<keyword evidence="1" id="KW-0227">DNA damage</keyword>
<dbReference type="Pfam" id="PF03167">
    <property type="entry name" value="UDG"/>
    <property type="match status" value="1"/>
</dbReference>
<feature type="region of interest" description="Disordered" evidence="4">
    <location>
        <begin position="272"/>
        <end position="374"/>
    </location>
</feature>
<evidence type="ECO:0000256" key="1">
    <source>
        <dbReference type="ARBA" id="ARBA00022763"/>
    </source>
</evidence>
<keyword evidence="5" id="KW-0472">Membrane</keyword>
<feature type="compositionally biased region" description="Polar residues" evidence="4">
    <location>
        <begin position="361"/>
        <end position="371"/>
    </location>
</feature>
<dbReference type="PANTHER" id="PTHR12159:SF9">
    <property type="entry name" value="G_T MISMATCH-SPECIFIC THYMINE DNA GLYCOSYLASE"/>
    <property type="match status" value="1"/>
</dbReference>
<proteinExistence type="predicted"/>
<gene>
    <name evidence="7" type="ORF">P875_00010926</name>
</gene>
<dbReference type="OrthoDB" id="565731at2759"/>
<evidence type="ECO:0000256" key="5">
    <source>
        <dbReference type="SAM" id="Phobius"/>
    </source>
</evidence>
<dbReference type="AlphaFoldDB" id="A0A0F0IG53"/>
<evidence type="ECO:0000256" key="4">
    <source>
        <dbReference type="SAM" id="MobiDB-lite"/>
    </source>
</evidence>
<evidence type="ECO:0000256" key="2">
    <source>
        <dbReference type="ARBA" id="ARBA00022801"/>
    </source>
</evidence>
<dbReference type="Pfam" id="PF24853">
    <property type="entry name" value="DUF7727"/>
    <property type="match status" value="1"/>
</dbReference>
<feature type="compositionally biased region" description="Basic and acidic residues" evidence="4">
    <location>
        <begin position="279"/>
        <end position="291"/>
    </location>
</feature>
<name>A0A0F0IG53_ASPPU</name>
<feature type="transmembrane region" description="Helical" evidence="5">
    <location>
        <begin position="148"/>
        <end position="166"/>
    </location>
</feature>
<evidence type="ECO:0000256" key="3">
    <source>
        <dbReference type="ARBA" id="ARBA00023204"/>
    </source>
</evidence>
<dbReference type="InterPro" id="IPR056144">
    <property type="entry name" value="DUF7727"/>
</dbReference>
<keyword evidence="3" id="KW-0234">DNA repair</keyword>
<dbReference type="SMART" id="SM00986">
    <property type="entry name" value="UDG"/>
    <property type="match status" value="1"/>
</dbReference>
<feature type="transmembrane region" description="Helical" evidence="5">
    <location>
        <begin position="74"/>
        <end position="96"/>
    </location>
</feature>
<dbReference type="FunFam" id="3.40.470.10:FF:000010">
    <property type="entry name" value="G/U mismatch-specific DNA glycosylase"/>
    <property type="match status" value="1"/>
</dbReference>
<dbReference type="SUPFAM" id="SSF52141">
    <property type="entry name" value="Uracil-DNA glycosylase-like"/>
    <property type="match status" value="1"/>
</dbReference>
<sequence length="566" mass="63316">MLSLGLTLCATSIDTIDDLDSSPRRQQFSFLKRQKFYRLSSQTPFAGRKRLSSHFTWLLRTIRIAMGRLIKNHWARLIILTAAAYQVGSAIEGFIWPKVFWDFMTKNLNGAVKPIPVLQILNLLMGLLGLAWEWPLKYFAGTLPHRSIEFRLILYPLSALLSMLLYQGTDPAIYYLVGIGVYFWAYSEGEPSKYSLDFTFSKSACELIPATTDPSQSSHNYLEVGMSPPASTTLINEDIHVETTFATDDSEDVPVNRKTSFNGRLNQYFHTSKNISDSSRQDALSKRKSESESNDQSSNDNDSNSKRRKKSISTTVLNLPQRITRSRSASSSPASFASPFPSPATEPSTPGRSRARRQLSSRKSTPASSPVSLLRDTIPPNLTLLLVGVNPGIMTGATGYVYAHPSNLYWKLLHWSGITAIRHPPSDTYRLPELYNIGNTNIVERPTRDASMLSKAEMDAGVPVLEEKISKQQPEAVCLVGKSIWEAVWRVRKGRAIRKEEFRYGWQDESENMGRSEGWDGAPVFVATTTSGLAAGMSMAEKQAVWNELGKWVNSRRAAKKNNPPM</sequence>
<organism evidence="7 8">
    <name type="scientific">Aspergillus parasiticus (strain ATCC 56775 / NRRL 5862 / SRRC 143 / SU-1)</name>
    <dbReference type="NCBI Taxonomy" id="1403190"/>
    <lineage>
        <taxon>Eukaryota</taxon>
        <taxon>Fungi</taxon>
        <taxon>Dikarya</taxon>
        <taxon>Ascomycota</taxon>
        <taxon>Pezizomycotina</taxon>
        <taxon>Eurotiomycetes</taxon>
        <taxon>Eurotiomycetidae</taxon>
        <taxon>Eurotiales</taxon>
        <taxon>Aspergillaceae</taxon>
        <taxon>Aspergillus</taxon>
        <taxon>Aspergillus subgen. Circumdati</taxon>
    </lineage>
</organism>
<feature type="compositionally biased region" description="Polar residues" evidence="4">
    <location>
        <begin position="312"/>
        <end position="323"/>
    </location>
</feature>
<feature type="compositionally biased region" description="Low complexity" evidence="4">
    <location>
        <begin position="326"/>
        <end position="350"/>
    </location>
</feature>
<evidence type="ECO:0000313" key="8">
    <source>
        <dbReference type="Proteomes" id="UP000033540"/>
    </source>
</evidence>
<dbReference type="PANTHER" id="PTHR12159">
    <property type="entry name" value="G/T AND G/U MISMATCH-SPECIFIC DNA GLYCOSYLASE"/>
    <property type="match status" value="1"/>
</dbReference>
<comment type="caution">
    <text evidence="7">The sequence shown here is derived from an EMBL/GenBank/DDBJ whole genome shotgun (WGS) entry which is preliminary data.</text>
</comment>
<dbReference type="STRING" id="1403190.A0A0F0IG53"/>
<feature type="domain" description="Uracil-DNA glycosylase-like" evidence="6">
    <location>
        <begin position="375"/>
        <end position="550"/>
    </location>
</feature>
<keyword evidence="5" id="KW-1133">Transmembrane helix</keyword>
<protein>
    <submittedName>
        <fullName evidence="7">G:T/U mismatch specific DNA glycosylase MUG</fullName>
    </submittedName>
</protein>
<dbReference type="InterPro" id="IPR005122">
    <property type="entry name" value="Uracil-DNA_glycosylase-like"/>
</dbReference>